<dbReference type="CDD" id="cd00609">
    <property type="entry name" value="AAT_like"/>
    <property type="match status" value="1"/>
</dbReference>
<comment type="caution">
    <text evidence="8">The sequence shown here is derived from an EMBL/GenBank/DDBJ whole genome shotgun (WGS) entry which is preliminary data.</text>
</comment>
<dbReference type="Gene3D" id="1.10.10.10">
    <property type="entry name" value="Winged helix-like DNA-binding domain superfamily/Winged helix DNA-binding domain"/>
    <property type="match status" value="1"/>
</dbReference>
<evidence type="ECO:0000256" key="5">
    <source>
        <dbReference type="ARBA" id="ARBA00023163"/>
    </source>
</evidence>
<evidence type="ECO:0000256" key="1">
    <source>
        <dbReference type="ARBA" id="ARBA00005384"/>
    </source>
</evidence>
<dbReference type="PANTHER" id="PTHR46577:SF2">
    <property type="entry name" value="TRANSCRIPTIONAL REGULATORY PROTEIN"/>
    <property type="match status" value="1"/>
</dbReference>
<evidence type="ECO:0000256" key="3">
    <source>
        <dbReference type="ARBA" id="ARBA00023015"/>
    </source>
</evidence>
<dbReference type="InterPro" id="IPR015421">
    <property type="entry name" value="PyrdxlP-dep_Trfase_major"/>
</dbReference>
<evidence type="ECO:0000313" key="8">
    <source>
        <dbReference type="EMBL" id="MDR4125844.1"/>
    </source>
</evidence>
<reference evidence="8 9" key="1">
    <citation type="submission" date="2023-08" db="EMBL/GenBank/DDBJ databases">
        <title>Alcaligenaceae gen. nov., a novel taxon isolated from the sludge of Yixing Pesticide Factory.</title>
        <authorList>
            <person name="Ruan L."/>
        </authorList>
    </citation>
    <scope>NUCLEOTIDE SEQUENCE [LARGE SCALE GENOMIC DNA]</scope>
    <source>
        <strain evidence="8 9">LG-2</strain>
    </source>
</reference>
<keyword evidence="5" id="KW-0804">Transcription</keyword>
<dbReference type="InterPro" id="IPR004839">
    <property type="entry name" value="Aminotransferase_I/II_large"/>
</dbReference>
<dbReference type="GO" id="GO:0008483">
    <property type="term" value="F:transaminase activity"/>
    <property type="evidence" value="ECO:0007669"/>
    <property type="project" value="UniProtKB-KW"/>
</dbReference>
<evidence type="ECO:0000256" key="4">
    <source>
        <dbReference type="ARBA" id="ARBA00023125"/>
    </source>
</evidence>
<feature type="domain" description="HTH gntR-type" evidence="7">
    <location>
        <begin position="24"/>
        <end position="92"/>
    </location>
</feature>
<dbReference type="SMART" id="SM00345">
    <property type="entry name" value="HTH_GNTR"/>
    <property type="match status" value="1"/>
</dbReference>
<organism evidence="8 9">
    <name type="scientific">Yanghanlia caeni</name>
    <dbReference type="NCBI Taxonomy" id="3064283"/>
    <lineage>
        <taxon>Bacteria</taxon>
        <taxon>Pseudomonadati</taxon>
        <taxon>Pseudomonadota</taxon>
        <taxon>Betaproteobacteria</taxon>
        <taxon>Burkholderiales</taxon>
        <taxon>Alcaligenaceae</taxon>
        <taxon>Yanghanlia</taxon>
    </lineage>
</organism>
<sequence>MTHSPSPAEAQAVPGWRPVRRAQRSLVDQLADHIAGQIRNHGLRPGMRLPSVRAMAAEAGVSRFTVVQAYDQLVALGLIQSRKGSGFYVAAQPAFEAPARRDDTRLEVDSAFDTAFLLRSMFRSDGRQAMAGNAGLLPAEWLDSDMVAAAVRSVGRSLSVGVVGYGDPQGYRGLRQRVASMLQAQDMPAHPDHNLMTVAGVTQGLDLIARSLLRPGDVVLVEDPGWFLIFGRLAAYGVRVVGVPRRADGPDTAKLAELARSLRPRLFIVNTAVHNPTGFTLSAGVAHEVLRIAERYDFLVAEDDTYSDFHPGTPLRLATLDRLDRVILVGGFSKTLAASLRVGYIATHPQRLRQFIDMKLLCGLTTPELGEQVVSRVLAEGKYRRHIERLRARVDQARHQCLARLAELQCQPWQPPHAGMFVWVDTGVDTEVLARRAAARGVLFAPGVLFSPEQKASSWMRLPVSMVDDPASWATLRALLAAARGDQAAGQPSRSASRAYTSPASAMSSRPTPTAL</sequence>
<dbReference type="PRINTS" id="PR00035">
    <property type="entry name" value="HTHGNTR"/>
</dbReference>
<dbReference type="CDD" id="cd07377">
    <property type="entry name" value="WHTH_GntR"/>
    <property type="match status" value="1"/>
</dbReference>
<keyword evidence="9" id="KW-1185">Reference proteome</keyword>
<dbReference type="Gene3D" id="3.40.640.10">
    <property type="entry name" value="Type I PLP-dependent aspartate aminotransferase-like (Major domain)"/>
    <property type="match status" value="1"/>
</dbReference>
<dbReference type="InterPro" id="IPR036388">
    <property type="entry name" value="WH-like_DNA-bd_sf"/>
</dbReference>
<gene>
    <name evidence="8" type="ORF">Q8947_07580</name>
</gene>
<dbReference type="InterPro" id="IPR051446">
    <property type="entry name" value="HTH_trans_reg/aminotransferase"/>
</dbReference>
<keyword evidence="4" id="KW-0238">DNA-binding</keyword>
<dbReference type="Pfam" id="PF00392">
    <property type="entry name" value="GntR"/>
    <property type="match status" value="1"/>
</dbReference>
<dbReference type="Pfam" id="PF00155">
    <property type="entry name" value="Aminotran_1_2"/>
    <property type="match status" value="1"/>
</dbReference>
<evidence type="ECO:0000256" key="6">
    <source>
        <dbReference type="SAM" id="MobiDB-lite"/>
    </source>
</evidence>
<evidence type="ECO:0000259" key="7">
    <source>
        <dbReference type="PROSITE" id="PS50949"/>
    </source>
</evidence>
<dbReference type="InterPro" id="IPR000524">
    <property type="entry name" value="Tscrpt_reg_HTH_GntR"/>
</dbReference>
<dbReference type="SUPFAM" id="SSF53383">
    <property type="entry name" value="PLP-dependent transferases"/>
    <property type="match status" value="1"/>
</dbReference>
<dbReference type="Proteomes" id="UP001232156">
    <property type="component" value="Unassembled WGS sequence"/>
</dbReference>
<dbReference type="RefSeq" id="WP_165278052.1">
    <property type="nucleotide sequence ID" value="NZ_JAUZQE010000013.1"/>
</dbReference>
<protein>
    <submittedName>
        <fullName evidence="8">PLP-dependent aminotransferase family protein</fullName>
    </submittedName>
</protein>
<keyword evidence="8" id="KW-0032">Aminotransferase</keyword>
<dbReference type="EMBL" id="JAUZQE010000013">
    <property type="protein sequence ID" value="MDR4125844.1"/>
    <property type="molecule type" value="Genomic_DNA"/>
</dbReference>
<accession>A0ABU1D5Y7</accession>
<feature type="region of interest" description="Disordered" evidence="6">
    <location>
        <begin position="487"/>
        <end position="516"/>
    </location>
</feature>
<keyword evidence="2" id="KW-0663">Pyridoxal phosphate</keyword>
<dbReference type="PANTHER" id="PTHR46577">
    <property type="entry name" value="HTH-TYPE TRANSCRIPTIONAL REGULATORY PROTEIN GABR"/>
    <property type="match status" value="1"/>
</dbReference>
<dbReference type="SUPFAM" id="SSF46785">
    <property type="entry name" value="Winged helix' DNA-binding domain"/>
    <property type="match status" value="1"/>
</dbReference>
<evidence type="ECO:0000313" key="9">
    <source>
        <dbReference type="Proteomes" id="UP001232156"/>
    </source>
</evidence>
<dbReference type="PROSITE" id="PS50949">
    <property type="entry name" value="HTH_GNTR"/>
    <property type="match status" value="1"/>
</dbReference>
<dbReference type="InterPro" id="IPR036390">
    <property type="entry name" value="WH_DNA-bd_sf"/>
</dbReference>
<name>A0ABU1D5Y7_9BURK</name>
<proteinExistence type="inferred from homology"/>
<comment type="similarity">
    <text evidence="1">In the C-terminal section; belongs to the class-I pyridoxal-phosphate-dependent aminotransferase family.</text>
</comment>
<keyword evidence="8" id="KW-0808">Transferase</keyword>
<dbReference type="InterPro" id="IPR015424">
    <property type="entry name" value="PyrdxlP-dep_Trfase"/>
</dbReference>
<feature type="compositionally biased region" description="Polar residues" evidence="6">
    <location>
        <begin position="492"/>
        <end position="516"/>
    </location>
</feature>
<evidence type="ECO:0000256" key="2">
    <source>
        <dbReference type="ARBA" id="ARBA00022898"/>
    </source>
</evidence>
<keyword evidence="3" id="KW-0805">Transcription regulation</keyword>